<feature type="domain" description="FAD dependent oxidoreductase" evidence="1">
    <location>
        <begin position="4"/>
        <end position="180"/>
    </location>
</feature>
<dbReference type="Gene3D" id="3.30.9.10">
    <property type="entry name" value="D-Amino Acid Oxidase, subunit A, domain 2"/>
    <property type="match status" value="1"/>
</dbReference>
<reference evidence="2" key="1">
    <citation type="submission" date="2022-12" db="EMBL/GenBank/DDBJ databases">
        <authorList>
            <person name="Wang J."/>
        </authorList>
    </citation>
    <scope>NUCLEOTIDE SEQUENCE</scope>
    <source>
        <strain evidence="2">HY-42-06</strain>
    </source>
</reference>
<protein>
    <submittedName>
        <fullName evidence="2">FAD-dependent oxidoreductase</fullName>
    </submittedName>
</protein>
<dbReference type="PANTHER" id="PTHR42720">
    <property type="entry name" value="GLYCEROL-3-PHOSPHATE DEHYDROGENASE"/>
    <property type="match status" value="1"/>
</dbReference>
<dbReference type="Pfam" id="PF01266">
    <property type="entry name" value="DAO"/>
    <property type="match status" value="1"/>
</dbReference>
<dbReference type="PANTHER" id="PTHR42720:SF1">
    <property type="entry name" value="GLYCEROL 3-PHOSPHATE OXIDASE"/>
    <property type="match status" value="1"/>
</dbReference>
<feature type="non-terminal residue" evidence="2">
    <location>
        <position position="186"/>
    </location>
</feature>
<dbReference type="RefSeq" id="WP_268051888.1">
    <property type="nucleotide sequence ID" value="NZ_JAPQES010000028.1"/>
</dbReference>
<sequence length="186" mass="20659">EKDIDKLEEMRQHGLVNGVPDTMEILNREDALKLEPNLSDKVMAVLTLPTGGIVCPYEFTIALGENAYSNGVEFKFETEVQEIDKKEESYVLKTNKGYIETKLVINAAGLYADKLNNMVSEKKYNITGRKGEYLLFDKAVGDMASRTLFQLPTKMGKGVLVTPTVDGNLLMGPTSEDIDDKTNVDT</sequence>
<keyword evidence="3" id="KW-1185">Reference proteome</keyword>
<evidence type="ECO:0000313" key="2">
    <source>
        <dbReference type="EMBL" id="MCY6372824.1"/>
    </source>
</evidence>
<accession>A0ABT4CY56</accession>
<proteinExistence type="predicted"/>
<evidence type="ECO:0000313" key="3">
    <source>
        <dbReference type="Proteomes" id="UP001079657"/>
    </source>
</evidence>
<dbReference type="Proteomes" id="UP001079657">
    <property type="component" value="Unassembled WGS sequence"/>
</dbReference>
<dbReference type="InterPro" id="IPR006076">
    <property type="entry name" value="FAD-dep_OxRdtase"/>
</dbReference>
<dbReference type="InterPro" id="IPR036188">
    <property type="entry name" value="FAD/NAD-bd_sf"/>
</dbReference>
<name>A0ABT4CY56_9CLOT</name>
<evidence type="ECO:0000259" key="1">
    <source>
        <dbReference type="Pfam" id="PF01266"/>
    </source>
</evidence>
<gene>
    <name evidence="2" type="ORF">OXH55_19850</name>
</gene>
<dbReference type="SUPFAM" id="SSF51905">
    <property type="entry name" value="FAD/NAD(P)-binding domain"/>
    <property type="match status" value="1"/>
</dbReference>
<feature type="non-terminal residue" evidence="2">
    <location>
        <position position="1"/>
    </location>
</feature>
<comment type="caution">
    <text evidence="2">The sequence shown here is derived from an EMBL/GenBank/DDBJ whole genome shotgun (WGS) entry which is preliminary data.</text>
</comment>
<organism evidence="2 3">
    <name type="scientific">Clostridium ganghwense</name>
    <dbReference type="NCBI Taxonomy" id="312089"/>
    <lineage>
        <taxon>Bacteria</taxon>
        <taxon>Bacillati</taxon>
        <taxon>Bacillota</taxon>
        <taxon>Clostridia</taxon>
        <taxon>Eubacteriales</taxon>
        <taxon>Clostridiaceae</taxon>
        <taxon>Clostridium</taxon>
    </lineage>
</organism>
<dbReference type="EMBL" id="JAPQES010000028">
    <property type="protein sequence ID" value="MCY6372824.1"/>
    <property type="molecule type" value="Genomic_DNA"/>
</dbReference>
<dbReference type="InterPro" id="IPR052745">
    <property type="entry name" value="G3P_Oxidase/Oxidoreductase"/>
</dbReference>
<dbReference type="Gene3D" id="3.50.50.60">
    <property type="entry name" value="FAD/NAD(P)-binding domain"/>
    <property type="match status" value="1"/>
</dbReference>